<name>A0ABM0H1H2_SACKO</name>
<reference evidence="13" key="1">
    <citation type="submission" date="2025-08" db="UniProtKB">
        <authorList>
            <consortium name="RefSeq"/>
        </authorList>
    </citation>
    <scope>IDENTIFICATION</scope>
    <source>
        <tissue evidence="13">Testes</tissue>
    </source>
</reference>
<dbReference type="PANTHER" id="PTHR12697:SF5">
    <property type="entry name" value="DEOXYHYPUSINE HYDROXYLASE"/>
    <property type="match status" value="1"/>
</dbReference>
<comment type="function">
    <text evidence="9">Catalyzes the hydroxylation of the N(6)-(4-aminobutyl)-L-lysine intermediate produced by deoxyhypusine synthase/DHPS on a critical lysine of the eukaryotic translation initiation factor 5A/eIF-5A. This is the second step of the post-translational modification of that lysine into an unusual amino acid residue named hypusine. Hypusination is unique to mature eIF-5A factor and is essential for its function.</text>
</comment>
<keyword evidence="5 10" id="KW-0560">Oxidoreductase</keyword>
<keyword evidence="6 10" id="KW-0408">Iron</keyword>
<dbReference type="PANTHER" id="PTHR12697">
    <property type="entry name" value="PBS LYASE HEAT-LIKE PROTEIN"/>
    <property type="match status" value="1"/>
</dbReference>
<dbReference type="InterPro" id="IPR027517">
    <property type="entry name" value="Deoxyhypusine_hydroxylase"/>
</dbReference>
<evidence type="ECO:0000256" key="6">
    <source>
        <dbReference type="ARBA" id="ARBA00023004"/>
    </source>
</evidence>
<dbReference type="SUPFAM" id="SSF48371">
    <property type="entry name" value="ARM repeat"/>
    <property type="match status" value="1"/>
</dbReference>
<dbReference type="Pfam" id="PF13646">
    <property type="entry name" value="HEAT_2"/>
    <property type="match status" value="2"/>
</dbReference>
<sequence length="298" mass="33093">MTDNISVENMQQMLCNKELSMTERFRGMFTLRDLGGKKAVDSLLICLDDPSALLKHEAVFCIGQIQDPYAIPYLIKILEDTSHEPIVRHEAAEALGAIGSNAVLNILEKYRFDPVIEIAETCQLALARINWLNSNKHIQVENPYKSVDPAPASDDDNVESLKSTLLDESLPLFDRYRAMFALRNKTSEESVLALAEGMKASSILLRHELAFILGQMRNKAGNALGKNADNTIVTVLTDALKNSNESPIVRHECATALGAMDKKDCMQVLKEYLHDEEAVVSESCQLSLDVYAHSLLSK</sequence>
<keyword evidence="3 10" id="KW-0479">Metal-binding</keyword>
<keyword evidence="8 10" id="KW-0386">Hypusine biosynthesis</keyword>
<dbReference type="Proteomes" id="UP000694865">
    <property type="component" value="Unplaced"/>
</dbReference>
<keyword evidence="4" id="KW-0677">Repeat</keyword>
<evidence type="ECO:0000256" key="4">
    <source>
        <dbReference type="ARBA" id="ARBA00022737"/>
    </source>
</evidence>
<feature type="binding site" evidence="10">
    <location>
        <position position="57"/>
    </location>
    <ligand>
        <name>Fe cation</name>
        <dbReference type="ChEBI" id="CHEBI:24875"/>
        <label>1</label>
    </ligand>
</feature>
<comment type="similarity">
    <text evidence="10">Belongs to the deoxyhypusine hydroxylase family.</text>
</comment>
<keyword evidence="12" id="KW-1185">Reference proteome</keyword>
<dbReference type="InterPro" id="IPR011989">
    <property type="entry name" value="ARM-like"/>
</dbReference>
<gene>
    <name evidence="13" type="primary">LOC100377403</name>
</gene>
<evidence type="ECO:0000256" key="3">
    <source>
        <dbReference type="ARBA" id="ARBA00022723"/>
    </source>
</evidence>
<evidence type="ECO:0000256" key="1">
    <source>
        <dbReference type="ARBA" id="ARBA00000068"/>
    </source>
</evidence>
<dbReference type="GeneID" id="100377403"/>
<feature type="binding site" evidence="10">
    <location>
        <position position="207"/>
    </location>
    <ligand>
        <name>Fe cation</name>
        <dbReference type="ChEBI" id="CHEBI:24875"/>
        <label>2</label>
    </ligand>
</feature>
<evidence type="ECO:0000256" key="7">
    <source>
        <dbReference type="ARBA" id="ARBA00023033"/>
    </source>
</evidence>
<proteinExistence type="inferred from homology"/>
<dbReference type="InterPro" id="IPR021133">
    <property type="entry name" value="HEAT_type_2"/>
</dbReference>
<feature type="binding site" evidence="10">
    <location>
        <position position="90"/>
    </location>
    <ligand>
        <name>Fe cation</name>
        <dbReference type="ChEBI" id="CHEBI:24875"/>
        <label>1</label>
    </ligand>
</feature>
<dbReference type="RefSeq" id="XP_002742110.1">
    <property type="nucleotide sequence ID" value="XM_002742064.1"/>
</dbReference>
<comment type="cofactor">
    <cofactor evidence="10">
        <name>Fe(2+)</name>
        <dbReference type="ChEBI" id="CHEBI:29033"/>
    </cofactor>
    <text evidence="10">Binds 2 Fe(2+) ions per subunit.</text>
</comment>
<dbReference type="SMART" id="SM00567">
    <property type="entry name" value="EZ_HEAT"/>
    <property type="match status" value="6"/>
</dbReference>
<evidence type="ECO:0000256" key="8">
    <source>
        <dbReference type="ARBA" id="ARBA00023256"/>
    </source>
</evidence>
<comment type="catalytic activity">
    <reaction evidence="1 10">
        <text>[eIF5A protein]-deoxyhypusine + AH2 + O2 = [eIF5A protein]-hypusine + A + H2O</text>
        <dbReference type="Rhea" id="RHEA:14101"/>
        <dbReference type="Rhea" id="RHEA-COMP:10144"/>
        <dbReference type="Rhea" id="RHEA-COMP:12592"/>
        <dbReference type="ChEBI" id="CHEBI:13193"/>
        <dbReference type="ChEBI" id="CHEBI:15377"/>
        <dbReference type="ChEBI" id="CHEBI:15379"/>
        <dbReference type="ChEBI" id="CHEBI:17499"/>
        <dbReference type="ChEBI" id="CHEBI:82657"/>
        <dbReference type="ChEBI" id="CHEBI:91175"/>
        <dbReference type="EC" id="1.14.99.29"/>
    </reaction>
</comment>
<keyword evidence="7 10" id="KW-0503">Monooxygenase</keyword>
<dbReference type="EC" id="1.14.99.29" evidence="10"/>
<evidence type="ECO:0000313" key="12">
    <source>
        <dbReference type="Proteomes" id="UP000694865"/>
    </source>
</evidence>
<dbReference type="PROSITE" id="PS50077">
    <property type="entry name" value="HEAT_REPEAT"/>
    <property type="match status" value="1"/>
</dbReference>
<evidence type="ECO:0000256" key="2">
    <source>
        <dbReference type="ARBA" id="ARBA00005041"/>
    </source>
</evidence>
<protein>
    <recommendedName>
        <fullName evidence="10">Deoxyhypusine hydroxylase</fullName>
        <shortName evidence="10">DOHH</shortName>
        <ecNumber evidence="10">1.14.99.29</ecNumber>
    </recommendedName>
    <alternativeName>
        <fullName evidence="10">Deoxyhypusine dioxygenase</fullName>
    </alternativeName>
    <alternativeName>
        <fullName evidence="10">Deoxyhypusine monooxygenase</fullName>
    </alternativeName>
</protein>
<feature type="binding site" evidence="10">
    <location>
        <position position="56"/>
    </location>
    <ligand>
        <name>Fe cation</name>
        <dbReference type="ChEBI" id="CHEBI:24875"/>
        <label>1</label>
    </ligand>
</feature>
<feature type="binding site" evidence="10">
    <location>
        <position position="252"/>
    </location>
    <ligand>
        <name>Fe cation</name>
        <dbReference type="ChEBI" id="CHEBI:24875"/>
        <label>2</label>
    </ligand>
</feature>
<dbReference type="InterPro" id="IPR004155">
    <property type="entry name" value="PBS_lyase_HEAT"/>
</dbReference>
<feature type="binding site" evidence="10">
    <location>
        <position position="208"/>
    </location>
    <ligand>
        <name>Fe cation</name>
        <dbReference type="ChEBI" id="CHEBI:24875"/>
        <label>2</label>
    </ligand>
</feature>
<evidence type="ECO:0000256" key="10">
    <source>
        <dbReference type="HAMAP-Rule" id="MF_03101"/>
    </source>
</evidence>
<dbReference type="HAMAP" id="MF_03101">
    <property type="entry name" value="Deoxyhypusine_hydroxylase"/>
    <property type="match status" value="1"/>
</dbReference>
<accession>A0ABM0H1H2</accession>
<evidence type="ECO:0000256" key="11">
    <source>
        <dbReference type="PROSITE-ProRule" id="PRU00103"/>
    </source>
</evidence>
<evidence type="ECO:0000313" key="13">
    <source>
        <dbReference type="RefSeq" id="XP_002742110.1"/>
    </source>
</evidence>
<feature type="binding site" evidence="10">
    <location>
        <position position="251"/>
    </location>
    <ligand>
        <name>Fe cation</name>
        <dbReference type="ChEBI" id="CHEBI:24875"/>
        <label>2</label>
    </ligand>
</feature>
<feature type="binding site" evidence="10">
    <location>
        <position position="89"/>
    </location>
    <ligand>
        <name>Fe cation</name>
        <dbReference type="ChEBI" id="CHEBI:24875"/>
        <label>1</label>
    </ligand>
</feature>
<dbReference type="Gene3D" id="1.25.10.10">
    <property type="entry name" value="Leucine-rich Repeat Variant"/>
    <property type="match status" value="2"/>
</dbReference>
<comment type="function">
    <text evidence="10">Catalyzes the hydroxylation of the N(6)-(4-aminobutyl)-L-lysine intermediate to form hypusine, an essential post-translational modification only found in mature eIF-5A factor.</text>
</comment>
<organism evidence="12 13">
    <name type="scientific">Saccoglossus kowalevskii</name>
    <name type="common">Acorn worm</name>
    <dbReference type="NCBI Taxonomy" id="10224"/>
    <lineage>
        <taxon>Eukaryota</taxon>
        <taxon>Metazoa</taxon>
        <taxon>Hemichordata</taxon>
        <taxon>Enteropneusta</taxon>
        <taxon>Harrimaniidae</taxon>
        <taxon>Saccoglossus</taxon>
    </lineage>
</organism>
<comment type="pathway">
    <text evidence="2 10">Protein modification; eIF5A hypusination.</text>
</comment>
<dbReference type="InterPro" id="IPR016024">
    <property type="entry name" value="ARM-type_fold"/>
</dbReference>
<evidence type="ECO:0000256" key="9">
    <source>
        <dbReference type="ARBA" id="ARBA00045876"/>
    </source>
</evidence>
<feature type="repeat" description="HEAT" evidence="11">
    <location>
        <begin position="70"/>
        <end position="110"/>
    </location>
</feature>
<evidence type="ECO:0000256" key="5">
    <source>
        <dbReference type="ARBA" id="ARBA00023002"/>
    </source>
</evidence>